<organism evidence="3 4">
    <name type="scientific">Candidatus Scalindua rubra</name>
    <dbReference type="NCBI Taxonomy" id="1872076"/>
    <lineage>
        <taxon>Bacteria</taxon>
        <taxon>Pseudomonadati</taxon>
        <taxon>Planctomycetota</taxon>
        <taxon>Candidatus Brocadiia</taxon>
        <taxon>Candidatus Brocadiales</taxon>
        <taxon>Candidatus Scalinduaceae</taxon>
        <taxon>Candidatus Scalindua</taxon>
    </lineage>
</organism>
<keyword evidence="2" id="KW-0732">Signal</keyword>
<feature type="coiled-coil region" evidence="1">
    <location>
        <begin position="25"/>
        <end position="70"/>
    </location>
</feature>
<protein>
    <submittedName>
        <fullName evidence="3">Uncharacterized protein</fullName>
    </submittedName>
</protein>
<feature type="chain" id="PRO_5009140097" evidence="2">
    <location>
        <begin position="24"/>
        <end position="455"/>
    </location>
</feature>
<evidence type="ECO:0000313" key="3">
    <source>
        <dbReference type="EMBL" id="ODS31567.1"/>
    </source>
</evidence>
<dbReference type="Proteomes" id="UP000094056">
    <property type="component" value="Unassembled WGS sequence"/>
</dbReference>
<reference evidence="3 4" key="1">
    <citation type="submission" date="2016-07" db="EMBL/GenBank/DDBJ databases">
        <title>Draft genome of Scalindua rubra, obtained from a brine-seawater interface in the Red Sea, sheds light on salt adaptation in anammox bacteria.</title>
        <authorList>
            <person name="Speth D.R."/>
            <person name="Lagkouvardos I."/>
            <person name="Wang Y."/>
            <person name="Qian P.-Y."/>
            <person name="Dutilh B.E."/>
            <person name="Jetten M.S."/>
        </authorList>
    </citation>
    <scope>NUCLEOTIDE SEQUENCE [LARGE SCALE GENOMIC DNA]</scope>
    <source>
        <strain evidence="3">BSI-1</strain>
    </source>
</reference>
<evidence type="ECO:0000313" key="4">
    <source>
        <dbReference type="Proteomes" id="UP000094056"/>
    </source>
</evidence>
<sequence>MRNIIIPMFCMLFFAFMPKIVLANQDTLNQKIQDLQILIKEMRREYDAKINKLENKIAKLEGEKTKTENEVVLEKEIELLLDEEEEQPIISYVSKGTGGGMWQMLLPDISVIGDTLGNITWPEKSIDEGRAGSPFAENEFADRLSLREIELGLMGVLDPYARADFFLTSEDGGDISIEEGYMTLLTLPWGLQTKAGIFRTSFGKMNRTHRPEIHQIDYPKPIKNFLGEEGQKEPGISISKLIPNPWNIYSELTAEILTPSDEGVKGKDQIYLAHLRNYLDITESSSIELGLSFQTRDISDTDDTTLTKRNFRQTMEGVDLTFRWRPPGKKLYKSFFWQTEFFATQRETGSFDDAGNTVDVKDINSLGFYTFGEYQLTRRLFTGLRFDYSQFPTNDKDSEWSVSPYLTFWQSEFTRLRLEYTHSERNSITIPVEEGDNSLTLQATFTLGAHRPHPF</sequence>
<comment type="caution">
    <text evidence="3">The sequence shown here is derived from an EMBL/GenBank/DDBJ whole genome shotgun (WGS) entry which is preliminary data.</text>
</comment>
<dbReference type="EMBL" id="MAYW01000109">
    <property type="protein sequence ID" value="ODS31567.1"/>
    <property type="molecule type" value="Genomic_DNA"/>
</dbReference>
<evidence type="ECO:0000256" key="1">
    <source>
        <dbReference type="SAM" id="Coils"/>
    </source>
</evidence>
<gene>
    <name evidence="3" type="ORF">SCARUB_03317</name>
</gene>
<dbReference type="SUPFAM" id="SSF56935">
    <property type="entry name" value="Porins"/>
    <property type="match status" value="1"/>
</dbReference>
<keyword evidence="1" id="KW-0175">Coiled coil</keyword>
<feature type="signal peptide" evidence="2">
    <location>
        <begin position="1"/>
        <end position="23"/>
    </location>
</feature>
<proteinExistence type="predicted"/>
<accession>A0A1E3X7F4</accession>
<evidence type="ECO:0000256" key="2">
    <source>
        <dbReference type="SAM" id="SignalP"/>
    </source>
</evidence>
<dbReference type="AlphaFoldDB" id="A0A1E3X7F4"/>
<name>A0A1E3X7F4_9BACT</name>